<reference evidence="1 2" key="1">
    <citation type="journal article" date="2015" name="Genome Announc.">
        <title>Expanding the biotechnology potential of lactobacilli through comparative genomics of 213 strains and associated genera.</title>
        <authorList>
            <person name="Sun Z."/>
            <person name="Harris H.M."/>
            <person name="McCann A."/>
            <person name="Guo C."/>
            <person name="Argimon S."/>
            <person name="Zhang W."/>
            <person name="Yang X."/>
            <person name="Jeffery I.B."/>
            <person name="Cooney J.C."/>
            <person name="Kagawa T.F."/>
            <person name="Liu W."/>
            <person name="Song Y."/>
            <person name="Salvetti E."/>
            <person name="Wrobel A."/>
            <person name="Rasinkangas P."/>
            <person name="Parkhill J."/>
            <person name="Rea M.C."/>
            <person name="O'Sullivan O."/>
            <person name="Ritari J."/>
            <person name="Douillard F.P."/>
            <person name="Paul Ross R."/>
            <person name="Yang R."/>
            <person name="Briner A.E."/>
            <person name="Felis G.E."/>
            <person name="de Vos W.M."/>
            <person name="Barrangou R."/>
            <person name="Klaenhammer T.R."/>
            <person name="Caufield P.W."/>
            <person name="Cui Y."/>
            <person name="Zhang H."/>
            <person name="O'Toole P.W."/>
        </authorList>
    </citation>
    <scope>NUCLEOTIDE SEQUENCE [LARGE SCALE GENOMIC DNA]</scope>
    <source>
        <strain evidence="1 2">DSM 20690</strain>
    </source>
</reference>
<proteinExistence type="predicted"/>
<dbReference type="OrthoDB" id="5881184at2"/>
<dbReference type="PIRSF" id="PIRSF018637">
    <property type="entry name" value="TrmK"/>
    <property type="match status" value="1"/>
</dbReference>
<comment type="caution">
    <text evidence="1">The sequence shown here is derived from an EMBL/GenBank/DDBJ whole genome shotgun (WGS) entry which is preliminary data.</text>
</comment>
<evidence type="ECO:0000313" key="2">
    <source>
        <dbReference type="Proteomes" id="UP000051565"/>
    </source>
</evidence>
<keyword evidence="2" id="KW-1185">Reference proteome</keyword>
<dbReference type="STRING" id="53444.AYR59_05275"/>
<dbReference type="InterPro" id="IPR006901">
    <property type="entry name" value="TrmK"/>
</dbReference>
<organism evidence="1 2">
    <name type="scientific">Fructilactobacillus lindneri DSM 20690 = JCM 11027</name>
    <dbReference type="NCBI Taxonomy" id="1122148"/>
    <lineage>
        <taxon>Bacteria</taxon>
        <taxon>Bacillati</taxon>
        <taxon>Bacillota</taxon>
        <taxon>Bacilli</taxon>
        <taxon>Lactobacillales</taxon>
        <taxon>Lactobacillaceae</taxon>
        <taxon>Fructilactobacillus</taxon>
    </lineage>
</organism>
<evidence type="ECO:0000313" key="1">
    <source>
        <dbReference type="EMBL" id="KRN78962.1"/>
    </source>
</evidence>
<dbReference type="AlphaFoldDB" id="A0A0R2JPB0"/>
<sequence>MDARNLSKRMQAVADLVPAAKTIADIGSDHAYLPAYLLLNGIIQFAIAGEVRKGPLKNVTLEIERLQLQGKMEARLGDGLDVIHANDQVEVITIAGMGGELITKILERGIDKLNSGTTLVLQPNVDENILRSWLMKHNFKIIAENIVVDANHYYEMIKAQYCFEQVVYSKTELDFGPILKQQQSPIFKAKWNHRLKKNNEILAKLKKSNTHPVTKIKKLESFKSEMEDVLND</sequence>
<dbReference type="Gene3D" id="3.40.50.150">
    <property type="entry name" value="Vaccinia Virus protein VP39"/>
    <property type="match status" value="1"/>
</dbReference>
<dbReference type="PATRIC" id="fig|1122148.6.peg.385"/>
<dbReference type="InterPro" id="IPR029063">
    <property type="entry name" value="SAM-dependent_MTases_sf"/>
</dbReference>
<dbReference type="Pfam" id="PF04816">
    <property type="entry name" value="TrmK"/>
    <property type="match status" value="1"/>
</dbReference>
<dbReference type="PANTHER" id="PTHR38451:SF1">
    <property type="entry name" value="TRNA (ADENINE(22)-N(1))-METHYLTRANSFERASE"/>
    <property type="match status" value="1"/>
</dbReference>
<evidence type="ECO:0008006" key="3">
    <source>
        <dbReference type="Google" id="ProtNLM"/>
    </source>
</evidence>
<name>A0A0R2JPB0_9LACO</name>
<accession>A0A0R2JPB0</accession>
<dbReference type="RefSeq" id="WP_054646147.1">
    <property type="nucleotide sequence ID" value="NZ_FUXS01000001.1"/>
</dbReference>
<dbReference type="Proteomes" id="UP000051565">
    <property type="component" value="Unassembled WGS sequence"/>
</dbReference>
<gene>
    <name evidence="1" type="ORF">IV52_GL000366</name>
</gene>
<dbReference type="GO" id="GO:0160105">
    <property type="term" value="F:tRNA (adenine(22)-N1)-methyltransferase activity"/>
    <property type="evidence" value="ECO:0007669"/>
    <property type="project" value="InterPro"/>
</dbReference>
<dbReference type="PANTHER" id="PTHR38451">
    <property type="entry name" value="TRNA (ADENINE(22)-N(1))-METHYLTRANSFERASE"/>
    <property type="match status" value="1"/>
</dbReference>
<dbReference type="EMBL" id="JQBT01000032">
    <property type="protein sequence ID" value="KRN78962.1"/>
    <property type="molecule type" value="Genomic_DNA"/>
</dbReference>
<dbReference type="SUPFAM" id="SSF53335">
    <property type="entry name" value="S-adenosyl-L-methionine-dependent methyltransferases"/>
    <property type="match status" value="1"/>
</dbReference>
<dbReference type="Gene3D" id="1.10.287.1890">
    <property type="match status" value="1"/>
</dbReference>
<protein>
    <recommendedName>
        <fullName evidence="3">SAM-dependent methyltransferase</fullName>
    </recommendedName>
</protein>